<comment type="caution">
    <text evidence="2">The sequence shown here is derived from an EMBL/GenBank/DDBJ whole genome shotgun (WGS) entry which is preliminary data.</text>
</comment>
<keyword evidence="1" id="KW-0472">Membrane</keyword>
<dbReference type="SUPFAM" id="SSF54523">
    <property type="entry name" value="Pili subunits"/>
    <property type="match status" value="1"/>
</dbReference>
<dbReference type="PROSITE" id="PS00409">
    <property type="entry name" value="PROKAR_NTER_METHYL"/>
    <property type="match status" value="1"/>
</dbReference>
<protein>
    <submittedName>
        <fullName evidence="2">Uncharacterized protein</fullName>
    </submittedName>
</protein>
<sequence>MHQSPEQVRAVTHEAKKSISAQAEVRQSGVLLKIHRGFTLVELVAVIVILGVIAMVAAPRFFDINTYDNRGVRDQVISTLRYAQKAAIAQRRFICVVISGNAVTLTYDTTPPSTVHAAASCPGNPLTNPATASAPYTVSASNGVTVTAATFNFDALGRPNAPQSITVGGNAPITVETETGYVH</sequence>
<feature type="transmembrane region" description="Helical" evidence="1">
    <location>
        <begin position="40"/>
        <end position="62"/>
    </location>
</feature>
<name>A0A1J5TBH1_9ZZZZ</name>
<organism evidence="2">
    <name type="scientific">mine drainage metagenome</name>
    <dbReference type="NCBI Taxonomy" id="410659"/>
    <lineage>
        <taxon>unclassified sequences</taxon>
        <taxon>metagenomes</taxon>
        <taxon>ecological metagenomes</taxon>
    </lineage>
</organism>
<evidence type="ECO:0000313" key="2">
    <source>
        <dbReference type="EMBL" id="OIR18234.1"/>
    </source>
</evidence>
<proteinExistence type="predicted"/>
<dbReference type="Gene3D" id="3.30.700.10">
    <property type="entry name" value="Glycoprotein, Type 4 Pilin"/>
    <property type="match status" value="1"/>
</dbReference>
<keyword evidence="1" id="KW-1133">Transmembrane helix</keyword>
<evidence type="ECO:0000256" key="1">
    <source>
        <dbReference type="SAM" id="Phobius"/>
    </source>
</evidence>
<dbReference type="InterPro" id="IPR012902">
    <property type="entry name" value="N_methyl_site"/>
</dbReference>
<gene>
    <name evidence="2" type="ORF">GALL_15620</name>
</gene>
<dbReference type="EMBL" id="MLJW01000003">
    <property type="protein sequence ID" value="OIR18234.1"/>
    <property type="molecule type" value="Genomic_DNA"/>
</dbReference>
<accession>A0A1J5TBH1</accession>
<dbReference type="InterPro" id="IPR045584">
    <property type="entry name" value="Pilin-like"/>
</dbReference>
<reference evidence="2" key="1">
    <citation type="submission" date="2016-10" db="EMBL/GenBank/DDBJ databases">
        <title>Sequence of Gallionella enrichment culture.</title>
        <authorList>
            <person name="Poehlein A."/>
            <person name="Muehling M."/>
            <person name="Daniel R."/>
        </authorList>
    </citation>
    <scope>NUCLEOTIDE SEQUENCE</scope>
</reference>
<dbReference type="NCBIfam" id="TIGR02532">
    <property type="entry name" value="IV_pilin_GFxxxE"/>
    <property type="match status" value="1"/>
</dbReference>
<keyword evidence="1" id="KW-0812">Transmembrane</keyword>
<dbReference type="AlphaFoldDB" id="A0A1J5TBH1"/>
<dbReference type="Pfam" id="PF07963">
    <property type="entry name" value="N_methyl"/>
    <property type="match status" value="1"/>
</dbReference>